<evidence type="ECO:0000313" key="2">
    <source>
        <dbReference type="Proteomes" id="UP000813068"/>
    </source>
</evidence>
<gene>
    <name evidence="1" type="ORF">KRX52_13050</name>
</gene>
<evidence type="ECO:0000313" key="1">
    <source>
        <dbReference type="EMBL" id="MBV2133708.1"/>
    </source>
</evidence>
<dbReference type="Proteomes" id="UP000813068">
    <property type="component" value="Unassembled WGS sequence"/>
</dbReference>
<dbReference type="EMBL" id="JAHRGL010000032">
    <property type="protein sequence ID" value="MBV2133708.1"/>
    <property type="molecule type" value="Genomic_DNA"/>
</dbReference>
<proteinExistence type="predicted"/>
<reference evidence="1 2" key="1">
    <citation type="submission" date="2021-06" db="EMBL/GenBank/DDBJ databases">
        <title>Differences between aerobic and microaerobic xylene degrading microbial communities.</title>
        <authorList>
            <person name="Banerjee S."/>
            <person name="Tancsics A."/>
        </authorList>
    </citation>
    <scope>NUCLEOTIDE SEQUENCE [LARGE SCALE GENOMIC DNA]</scope>
    <source>
        <strain evidence="1 2">MAP12</strain>
    </source>
</reference>
<name>A0ABS6MY14_9GAMM</name>
<dbReference type="RefSeq" id="WP_217682162.1">
    <property type="nucleotide sequence ID" value="NZ_JAHRGL010000032.1"/>
</dbReference>
<comment type="caution">
    <text evidence="1">The sequence shown here is derived from an EMBL/GenBank/DDBJ whole genome shotgun (WGS) entry which is preliminary data.</text>
</comment>
<protein>
    <recommendedName>
        <fullName evidence="3">PepSY domain-containing protein</fullName>
    </recommendedName>
</protein>
<accession>A0ABS6MY14</accession>
<organism evidence="1 2">
    <name type="scientific">Geopseudomonas aromaticivorans</name>
    <dbReference type="NCBI Taxonomy" id="2849492"/>
    <lineage>
        <taxon>Bacteria</taxon>
        <taxon>Pseudomonadati</taxon>
        <taxon>Pseudomonadota</taxon>
        <taxon>Gammaproteobacteria</taxon>
        <taxon>Pseudomonadales</taxon>
        <taxon>Pseudomonadaceae</taxon>
        <taxon>Geopseudomonas</taxon>
    </lineage>
</organism>
<sequence length="196" mass="21487">MIDFDLAPHFGILATGMKSPCVQVFHTWVFLLSTRRIRKMNMRCVVSAVVLLLSTNLAIAEEKPASTPFKYLDMPVKEAAQRAGVQPNQANNIVFDSEGHHVYLEASGGTVGYADVEFRGSAPCNPKQEIDSAAALKTLGMNAADLELAIQKPDNHTYYDHKRGLKVNVACSYEGAPLTVGFSRKQYNVLMGSTNH</sequence>
<keyword evidence="2" id="KW-1185">Reference proteome</keyword>
<evidence type="ECO:0008006" key="3">
    <source>
        <dbReference type="Google" id="ProtNLM"/>
    </source>
</evidence>